<keyword evidence="1" id="KW-0812">Transmembrane</keyword>
<keyword evidence="1" id="KW-0472">Membrane</keyword>
<evidence type="ECO:0000313" key="2">
    <source>
        <dbReference type="EMBL" id="OTG25222.1"/>
    </source>
</evidence>
<feature type="transmembrane region" description="Helical" evidence="1">
    <location>
        <begin position="27"/>
        <end position="49"/>
    </location>
</feature>
<keyword evidence="3" id="KW-1185">Reference proteome</keyword>
<dbReference type="EMBL" id="CM007894">
    <property type="protein sequence ID" value="OTG25222.1"/>
    <property type="molecule type" value="Genomic_DNA"/>
</dbReference>
<dbReference type="InParanoid" id="A0A251UR49"/>
<evidence type="ECO:0000256" key="1">
    <source>
        <dbReference type="SAM" id="Phobius"/>
    </source>
</evidence>
<reference evidence="3" key="1">
    <citation type="journal article" date="2017" name="Nature">
        <title>The sunflower genome provides insights into oil metabolism, flowering and Asterid evolution.</title>
        <authorList>
            <person name="Badouin H."/>
            <person name="Gouzy J."/>
            <person name="Grassa C.J."/>
            <person name="Murat F."/>
            <person name="Staton S.E."/>
            <person name="Cottret L."/>
            <person name="Lelandais-Briere C."/>
            <person name="Owens G.L."/>
            <person name="Carrere S."/>
            <person name="Mayjonade B."/>
            <person name="Legrand L."/>
            <person name="Gill N."/>
            <person name="Kane N.C."/>
            <person name="Bowers J.E."/>
            <person name="Hubner S."/>
            <person name="Bellec A."/>
            <person name="Berard A."/>
            <person name="Berges H."/>
            <person name="Blanchet N."/>
            <person name="Boniface M.C."/>
            <person name="Brunel D."/>
            <person name="Catrice O."/>
            <person name="Chaidir N."/>
            <person name="Claudel C."/>
            <person name="Donnadieu C."/>
            <person name="Faraut T."/>
            <person name="Fievet G."/>
            <person name="Helmstetter N."/>
            <person name="King M."/>
            <person name="Knapp S.J."/>
            <person name="Lai Z."/>
            <person name="Le Paslier M.C."/>
            <person name="Lippi Y."/>
            <person name="Lorenzon L."/>
            <person name="Mandel J.R."/>
            <person name="Marage G."/>
            <person name="Marchand G."/>
            <person name="Marquand E."/>
            <person name="Bret-Mestries E."/>
            <person name="Morien E."/>
            <person name="Nambeesan S."/>
            <person name="Nguyen T."/>
            <person name="Pegot-Espagnet P."/>
            <person name="Pouilly N."/>
            <person name="Raftis F."/>
            <person name="Sallet E."/>
            <person name="Schiex T."/>
            <person name="Thomas J."/>
            <person name="Vandecasteele C."/>
            <person name="Vares D."/>
            <person name="Vear F."/>
            <person name="Vautrin S."/>
            <person name="Crespi M."/>
            <person name="Mangin B."/>
            <person name="Burke J.M."/>
            <person name="Salse J."/>
            <person name="Munos S."/>
            <person name="Vincourt P."/>
            <person name="Rieseberg L.H."/>
            <person name="Langlade N.B."/>
        </authorList>
    </citation>
    <scope>NUCLEOTIDE SEQUENCE [LARGE SCALE GENOMIC DNA]</scope>
    <source>
        <strain evidence="3">cv. SF193</strain>
    </source>
</reference>
<dbReference type="AlphaFoldDB" id="A0A251UR49"/>
<sequence>MERRLRLTVSWRGNLRRLGGGFHRFEAAALFAAMAVRSSFFSLSISILYI</sequence>
<dbReference type="Proteomes" id="UP000215914">
    <property type="component" value="Chromosome 5"/>
</dbReference>
<name>A0A251UR49_HELAN</name>
<protein>
    <submittedName>
        <fullName evidence="2">Uncharacterized protein</fullName>
    </submittedName>
</protein>
<accession>A0A251UR49</accession>
<keyword evidence="1" id="KW-1133">Transmembrane helix</keyword>
<proteinExistence type="predicted"/>
<gene>
    <name evidence="2" type="ORF">HannXRQ_Chr05g0145311</name>
</gene>
<organism evidence="2 3">
    <name type="scientific">Helianthus annuus</name>
    <name type="common">Common sunflower</name>
    <dbReference type="NCBI Taxonomy" id="4232"/>
    <lineage>
        <taxon>Eukaryota</taxon>
        <taxon>Viridiplantae</taxon>
        <taxon>Streptophyta</taxon>
        <taxon>Embryophyta</taxon>
        <taxon>Tracheophyta</taxon>
        <taxon>Spermatophyta</taxon>
        <taxon>Magnoliopsida</taxon>
        <taxon>eudicotyledons</taxon>
        <taxon>Gunneridae</taxon>
        <taxon>Pentapetalae</taxon>
        <taxon>asterids</taxon>
        <taxon>campanulids</taxon>
        <taxon>Asterales</taxon>
        <taxon>Asteraceae</taxon>
        <taxon>Asteroideae</taxon>
        <taxon>Heliantheae alliance</taxon>
        <taxon>Heliantheae</taxon>
        <taxon>Helianthus</taxon>
    </lineage>
</organism>
<evidence type="ECO:0000313" key="3">
    <source>
        <dbReference type="Proteomes" id="UP000215914"/>
    </source>
</evidence>